<feature type="compositionally biased region" description="Basic and acidic residues" evidence="1">
    <location>
        <begin position="260"/>
        <end position="269"/>
    </location>
</feature>
<evidence type="ECO:0000313" key="2">
    <source>
        <dbReference type="EMBL" id="KAF4609970.1"/>
    </source>
</evidence>
<evidence type="ECO:0000256" key="1">
    <source>
        <dbReference type="SAM" id="MobiDB-lite"/>
    </source>
</evidence>
<feature type="region of interest" description="Disordered" evidence="1">
    <location>
        <begin position="862"/>
        <end position="889"/>
    </location>
</feature>
<proteinExistence type="predicted"/>
<feature type="compositionally biased region" description="Polar residues" evidence="1">
    <location>
        <begin position="213"/>
        <end position="227"/>
    </location>
</feature>
<sequence>MEPSASTTRPFTAAVVVWRGGNRSHPPMQQDSRHRTSHHTHANANVGSRSWADDDPATYTAEGYPSTMDEDEYMAPPPHEEPRYPKPTRRDDDSARGSTDQKPSHPKDKGKGKEKERKWELAGQSSLQPSIKDRLLTVGIEEVLLNVHLDEDASMIVEDLLLRLQASQAEAENLRARNELLTNQLNRTRKRPALSDSDEDRRPPPPKKAAPVTTMSRTTVPARNIPTNHDEPARRWPEPAQGSSSTRTIAPTPTSSGYRGADRGPEHTPAKTTTTAPPITQTGRRMAEPTVFRQRKTTTKVAEQPAPAPATVTVTVPGPLRPSPRRQLDPSPDDPNPPGYRGEELGEGFTEDEGDSDSEWSLGPVEEDGSRRSAQTLGERRAHNAKIAKAKAARIRATEDGRRQAYREYNGRIPDIWGVVDTPRFGTQRNNSFNGMLTRRAYYSQRSNVVYVRETTLAAREHEQNHKSAYTPPDSHPIYRRCPFGIPRHPADVDRLLSILHDKKVPTWARGEAHELLFEFRYIAQRTETTSMDRAMEYAFTVSRDELEADLPERDLTVINIPRNTSSIVTRQAESSSRGEGIGIPMPSREHYLHVDEVARYALMYGRPGAKNRILGIAIDFTYRVYRPTAFGFGLSRLLSPADANARVAFVRLFAQLCASINRYREAVEDYDRTHPSSPFVPQTGPNVTITRNCMDPNHVKNMSIQDVIDTLIHNCIPVEWIDHCYTYGYQYLNQRFNGSKLDIDVLAPVDDDRLARLAKFGVPPTIPAWDGWWTPSSDDVLRVTTIMAQEEDRIPPILSLEARGWLLVGENPVQRYLAMRTPEDDDTTDREMIDAVDPDTTDLPSANAEDVSMIIDNASGDTANAAGASIPSTPVAARTDNPTTPPSA</sequence>
<reference evidence="2 3" key="1">
    <citation type="submission" date="2019-12" db="EMBL/GenBank/DDBJ databases">
        <authorList>
            <person name="Floudas D."/>
            <person name="Bentzer J."/>
            <person name="Ahren D."/>
            <person name="Johansson T."/>
            <person name="Persson P."/>
            <person name="Tunlid A."/>
        </authorList>
    </citation>
    <scope>NUCLEOTIDE SEQUENCE [LARGE SCALE GENOMIC DNA]</scope>
    <source>
        <strain evidence="2 3">CBS 102.39</strain>
    </source>
</reference>
<feature type="compositionally biased region" description="Basic and acidic residues" evidence="1">
    <location>
        <begin position="228"/>
        <end position="237"/>
    </location>
</feature>
<feature type="compositionally biased region" description="Polar residues" evidence="1">
    <location>
        <begin position="1"/>
        <end position="10"/>
    </location>
</feature>
<feature type="region of interest" description="Disordered" evidence="1">
    <location>
        <begin position="1"/>
        <end position="127"/>
    </location>
</feature>
<dbReference type="EMBL" id="JAACJL010000059">
    <property type="protein sequence ID" value="KAF4609970.1"/>
    <property type="molecule type" value="Genomic_DNA"/>
</dbReference>
<keyword evidence="3" id="KW-1185">Reference proteome</keyword>
<feature type="region of interest" description="Disordered" evidence="1">
    <location>
        <begin position="180"/>
        <end position="388"/>
    </location>
</feature>
<feature type="compositionally biased region" description="Low complexity" evidence="1">
    <location>
        <begin position="270"/>
        <end position="282"/>
    </location>
</feature>
<protein>
    <submittedName>
        <fullName evidence="2">Uncharacterized protein</fullName>
    </submittedName>
</protein>
<feature type="compositionally biased region" description="Acidic residues" evidence="1">
    <location>
        <begin position="345"/>
        <end position="358"/>
    </location>
</feature>
<feature type="compositionally biased region" description="Basic and acidic residues" evidence="1">
    <location>
        <begin position="78"/>
        <end position="95"/>
    </location>
</feature>
<dbReference type="AlphaFoldDB" id="A0A8H4QFR2"/>
<feature type="compositionally biased region" description="Basic and acidic residues" evidence="1">
    <location>
        <begin position="102"/>
        <end position="120"/>
    </location>
</feature>
<dbReference type="Proteomes" id="UP000521872">
    <property type="component" value="Unassembled WGS sequence"/>
</dbReference>
<gene>
    <name evidence="2" type="ORF">D9613_010370</name>
</gene>
<feature type="compositionally biased region" description="Polar residues" evidence="1">
    <location>
        <begin position="241"/>
        <end position="257"/>
    </location>
</feature>
<evidence type="ECO:0000313" key="3">
    <source>
        <dbReference type="Proteomes" id="UP000521872"/>
    </source>
</evidence>
<accession>A0A8H4QFR2</accession>
<comment type="caution">
    <text evidence="2">The sequence shown here is derived from an EMBL/GenBank/DDBJ whole genome shotgun (WGS) entry which is preliminary data.</text>
</comment>
<name>A0A8H4QFR2_9AGAR</name>
<organism evidence="2 3">
    <name type="scientific">Agrocybe pediades</name>
    <dbReference type="NCBI Taxonomy" id="84607"/>
    <lineage>
        <taxon>Eukaryota</taxon>
        <taxon>Fungi</taxon>
        <taxon>Dikarya</taxon>
        <taxon>Basidiomycota</taxon>
        <taxon>Agaricomycotina</taxon>
        <taxon>Agaricomycetes</taxon>
        <taxon>Agaricomycetidae</taxon>
        <taxon>Agaricales</taxon>
        <taxon>Agaricineae</taxon>
        <taxon>Strophariaceae</taxon>
        <taxon>Agrocybe</taxon>
    </lineage>
</organism>